<keyword evidence="1" id="KW-1133">Transmembrane helix</keyword>
<dbReference type="Proteomes" id="UP000544090">
    <property type="component" value="Unassembled WGS sequence"/>
</dbReference>
<dbReference type="InterPro" id="IPR012338">
    <property type="entry name" value="Beta-lactam/transpept-like"/>
</dbReference>
<evidence type="ECO:0000256" key="1">
    <source>
        <dbReference type="SAM" id="Phobius"/>
    </source>
</evidence>
<evidence type="ECO:0000313" key="5">
    <source>
        <dbReference type="Proteomes" id="UP000544090"/>
    </source>
</evidence>
<dbReference type="InterPro" id="IPR050789">
    <property type="entry name" value="Diverse_Enzym_Activities"/>
</dbReference>
<keyword evidence="5" id="KW-1185">Reference proteome</keyword>
<feature type="transmembrane region" description="Helical" evidence="1">
    <location>
        <begin position="453"/>
        <end position="478"/>
    </location>
</feature>
<comment type="caution">
    <text evidence="4">The sequence shown here is derived from an EMBL/GenBank/DDBJ whole genome shotgun (WGS) entry which is preliminary data.</text>
</comment>
<accession>A0A7X6K5T9</accession>
<dbReference type="EMBL" id="JAAZSQ010000004">
    <property type="protein sequence ID" value="NKX54260.1"/>
    <property type="molecule type" value="Genomic_DNA"/>
</dbReference>
<protein>
    <submittedName>
        <fullName evidence="4">Beta-lactamase family protein</fullName>
    </submittedName>
</protein>
<feature type="transmembrane region" description="Helical" evidence="1">
    <location>
        <begin position="418"/>
        <end position="441"/>
    </location>
</feature>
<sequence>MRNTRRRHPLAWLLAACLLAGAGAPGAVPAPVREPQTPEPPAQEQSLAAVDAYLEDQLAAMGIPGAALVVVSNGRQVHAAAFGRADASGRPMSIRTPVLLASTSKSLTAIAVLQQVEAGRLALDEPVLTYLPWFRLRDPRYPSITVRHLLHQSSGLSTAGSTAFEAFDSEAPGALEQGVRDLAGVGLTGPPGESFSYSNANYNILGLLVQTVSGQPFGEYMREHVFTPLDMEHSHTDRAAARADGLATGHTLWFGASWHETATPAPAAGTPSIRMYASAQDLGQELTALLEGGRYRDRRLLGQESVETMLAPAIAVDESKDYAMAWFARPLQEAADPSLPPEAVQLPRLLEHQGEWGNTHTYKAMVPASGLGVALVINGNDPSAPSRLKELDYNVLRILHGQAPQPVREQEDWLQRSGWALALVLLLAELASLALSLVLLVRKPAAVTGRSRLLYLWAAAALALDGLLVWLCLVHAPARFAVDLAVFVRQLPDVGVTLLPALALAVLWPLPRTIWLLARARRQALLSRE</sequence>
<evidence type="ECO:0000313" key="4">
    <source>
        <dbReference type="EMBL" id="NKX54260.1"/>
    </source>
</evidence>
<keyword evidence="1" id="KW-0472">Membrane</keyword>
<evidence type="ECO:0000256" key="2">
    <source>
        <dbReference type="SAM" id="SignalP"/>
    </source>
</evidence>
<organism evidence="4 5">
    <name type="scientific">Arthrobacter mobilis</name>
    <dbReference type="NCBI Taxonomy" id="2724944"/>
    <lineage>
        <taxon>Bacteria</taxon>
        <taxon>Bacillati</taxon>
        <taxon>Actinomycetota</taxon>
        <taxon>Actinomycetes</taxon>
        <taxon>Micrococcales</taxon>
        <taxon>Micrococcaceae</taxon>
        <taxon>Arthrobacter</taxon>
    </lineage>
</organism>
<feature type="signal peptide" evidence="2">
    <location>
        <begin position="1"/>
        <end position="27"/>
    </location>
</feature>
<dbReference type="RefSeq" id="WP_168485599.1">
    <property type="nucleotide sequence ID" value="NZ_JAAZSQ010000004.1"/>
</dbReference>
<feature type="transmembrane region" description="Helical" evidence="1">
    <location>
        <begin position="498"/>
        <end position="518"/>
    </location>
</feature>
<dbReference type="InterPro" id="IPR001466">
    <property type="entry name" value="Beta-lactam-related"/>
</dbReference>
<gene>
    <name evidence="4" type="ORF">HGG74_06820</name>
</gene>
<name>A0A7X6K5T9_9MICC</name>
<dbReference type="SUPFAM" id="SSF56601">
    <property type="entry name" value="beta-lactamase/transpeptidase-like"/>
    <property type="match status" value="1"/>
</dbReference>
<dbReference type="Gene3D" id="3.40.710.10">
    <property type="entry name" value="DD-peptidase/beta-lactamase superfamily"/>
    <property type="match status" value="1"/>
</dbReference>
<proteinExistence type="predicted"/>
<reference evidence="4 5" key="1">
    <citation type="submission" date="2020-04" db="EMBL/GenBank/DDBJ databases">
        <title>Arthrobacter sp. nov.</title>
        <authorList>
            <person name="Liu S."/>
        </authorList>
    </citation>
    <scope>NUCLEOTIDE SEQUENCE [LARGE SCALE GENOMIC DNA]</scope>
    <source>
        <strain evidence="4 5">E918</strain>
    </source>
</reference>
<dbReference type="Pfam" id="PF00144">
    <property type="entry name" value="Beta-lactamase"/>
    <property type="match status" value="1"/>
</dbReference>
<keyword evidence="2" id="KW-0732">Signal</keyword>
<evidence type="ECO:0000259" key="3">
    <source>
        <dbReference type="Pfam" id="PF00144"/>
    </source>
</evidence>
<keyword evidence="1" id="KW-0812">Transmembrane</keyword>
<dbReference type="AlphaFoldDB" id="A0A7X6K5T9"/>
<feature type="domain" description="Beta-lactamase-related" evidence="3">
    <location>
        <begin position="51"/>
        <end position="384"/>
    </location>
</feature>
<dbReference type="PANTHER" id="PTHR43283">
    <property type="entry name" value="BETA-LACTAMASE-RELATED"/>
    <property type="match status" value="1"/>
</dbReference>
<feature type="chain" id="PRO_5038953538" evidence="2">
    <location>
        <begin position="28"/>
        <end position="529"/>
    </location>
</feature>